<dbReference type="InterPro" id="IPR020023">
    <property type="entry name" value="PseG"/>
</dbReference>
<dbReference type="SUPFAM" id="SSF53756">
    <property type="entry name" value="UDP-Glycosyltransferase/glycogen phosphorylase"/>
    <property type="match status" value="1"/>
</dbReference>
<proteinExistence type="predicted"/>
<organism evidence="3">
    <name type="scientific">Dechloromonas aromatica (strain RCB)</name>
    <dbReference type="NCBI Taxonomy" id="159087"/>
    <lineage>
        <taxon>Bacteria</taxon>
        <taxon>Pseudomonadati</taxon>
        <taxon>Pseudomonadota</taxon>
        <taxon>Betaproteobacteria</taxon>
        <taxon>Rhodocyclales</taxon>
        <taxon>Azonexaceae</taxon>
        <taxon>Dechloromonas</taxon>
    </lineage>
</organism>
<evidence type="ECO:0000256" key="2">
    <source>
        <dbReference type="PIRSR" id="PIRSR620023-2"/>
    </source>
</evidence>
<dbReference type="STRING" id="159087.Daro_1246"/>
<name>Q47GN0_DECAR</name>
<dbReference type="Gene3D" id="3.40.50.11190">
    <property type="match status" value="1"/>
</dbReference>
<feature type="active site" description="Proton acceptor" evidence="1">
    <location>
        <position position="17"/>
    </location>
</feature>
<gene>
    <name evidence="3" type="ordered locus">Daro_1246</name>
</gene>
<feature type="binding site" evidence="2">
    <location>
        <position position="274"/>
    </location>
    <ligand>
        <name>substrate</name>
    </ligand>
</feature>
<dbReference type="Gene3D" id="3.40.50.2000">
    <property type="entry name" value="Glycogen Phosphorylase B"/>
    <property type="match status" value="1"/>
</dbReference>
<dbReference type="KEGG" id="dar:Daro_1246"/>
<evidence type="ECO:0000313" key="3">
    <source>
        <dbReference type="EMBL" id="AAZ46001.1"/>
    </source>
</evidence>
<dbReference type="AlphaFoldDB" id="Q47GN0"/>
<reference evidence="3" key="1">
    <citation type="submission" date="2005-08" db="EMBL/GenBank/DDBJ databases">
        <title>Complete sequence of Dechloromonas aromatica RCB.</title>
        <authorList>
            <person name="Salinero K.K."/>
            <person name="Copeland A."/>
            <person name="Lucas S."/>
            <person name="Lapidus A."/>
            <person name="Barry K."/>
            <person name="Detter J.C."/>
            <person name="Glavina T."/>
            <person name="Hammon N."/>
            <person name="Israni S."/>
            <person name="Pitluck S."/>
            <person name="Di Bartolo G."/>
            <person name="Trong S."/>
            <person name="Schmutz J."/>
            <person name="Larimer F."/>
            <person name="Land M."/>
            <person name="Ivanova N."/>
            <person name="Richardson P."/>
        </authorList>
    </citation>
    <scope>NUCLEOTIDE SEQUENCE</scope>
    <source>
        <strain evidence="3">RCB</strain>
    </source>
</reference>
<dbReference type="GO" id="GO:0016740">
    <property type="term" value="F:transferase activity"/>
    <property type="evidence" value="ECO:0007669"/>
    <property type="project" value="UniProtKB-KW"/>
</dbReference>
<evidence type="ECO:0000256" key="1">
    <source>
        <dbReference type="PIRSR" id="PIRSR620023-1"/>
    </source>
</evidence>
<dbReference type="EMBL" id="CP000089">
    <property type="protein sequence ID" value="AAZ46001.1"/>
    <property type="molecule type" value="Genomic_DNA"/>
</dbReference>
<dbReference type="HOGENOM" id="CLU_023406_0_0_4"/>
<protein>
    <submittedName>
        <fullName evidence="3">Surface polysaccharide biosynthesis protein, transferase</fullName>
    </submittedName>
</protein>
<sequence length="359" mass="39107">MKVAFRTDASRFIGSGHIMRCLTLSDSLARAGATCTFICRAHPGHLGELLKARGHALRLLPCSTEVTDQESGHASWLGAAWEEDARQTLEQIDEMVDWLVVDHYSIDRRWEDAVRAGCRWLAVIDDLADRPHSCELLLDQNWHGAEAQSRYKELTPAYCVHLIGPQYALLGPEYAELKRWRPEHDGLVRRVLLFFGGSDPDNLTAKALAALSTPEFSTLVLDVVVGQNHPDPSGIAQMATARSGTVVHRNLPSLAGLMLRSDLMLGAGGATNWERMCLGLPSIVISIADNQVAINRALSVDGYIDFLGPADGVSVDDIADAVSDALTSPELLRTRSRIGRDLVGGNGAVTMTDVMMRSC</sequence>
<dbReference type="eggNOG" id="COG3980">
    <property type="taxonomic scope" value="Bacteria"/>
</dbReference>
<accession>Q47GN0</accession>
<dbReference type="NCBIfam" id="TIGR03590">
    <property type="entry name" value="PseG"/>
    <property type="match status" value="1"/>
</dbReference>
<keyword evidence="3" id="KW-0808">Transferase</keyword>